<accession>A0AAN9TR81</accession>
<organism evidence="1 2">
    <name type="scientific">Parthenolecanium corni</name>
    <dbReference type="NCBI Taxonomy" id="536013"/>
    <lineage>
        <taxon>Eukaryota</taxon>
        <taxon>Metazoa</taxon>
        <taxon>Ecdysozoa</taxon>
        <taxon>Arthropoda</taxon>
        <taxon>Hexapoda</taxon>
        <taxon>Insecta</taxon>
        <taxon>Pterygota</taxon>
        <taxon>Neoptera</taxon>
        <taxon>Paraneoptera</taxon>
        <taxon>Hemiptera</taxon>
        <taxon>Sternorrhyncha</taxon>
        <taxon>Coccoidea</taxon>
        <taxon>Coccidae</taxon>
        <taxon>Parthenolecanium</taxon>
    </lineage>
</organism>
<comment type="caution">
    <text evidence="1">The sequence shown here is derived from an EMBL/GenBank/DDBJ whole genome shotgun (WGS) entry which is preliminary data.</text>
</comment>
<evidence type="ECO:0000313" key="1">
    <source>
        <dbReference type="EMBL" id="KAK7602427.1"/>
    </source>
</evidence>
<keyword evidence="2" id="KW-1185">Reference proteome</keyword>
<gene>
    <name evidence="1" type="ORF">V9T40_008016</name>
</gene>
<sequence>MRNDSLFIDEGHLKRNKKQCKIARYETNSSTRLVQDDDSTDKRLESNGWLVGWVENAERAGKRSNHRRRSKNSLTD</sequence>
<dbReference type="AlphaFoldDB" id="A0AAN9TR81"/>
<name>A0AAN9TR81_9HEMI</name>
<protein>
    <submittedName>
        <fullName evidence="1">Uncharacterized protein</fullName>
    </submittedName>
</protein>
<evidence type="ECO:0000313" key="2">
    <source>
        <dbReference type="Proteomes" id="UP001367676"/>
    </source>
</evidence>
<dbReference type="Proteomes" id="UP001367676">
    <property type="component" value="Unassembled WGS sequence"/>
</dbReference>
<dbReference type="EMBL" id="JBBCAQ010000008">
    <property type="protein sequence ID" value="KAK7602427.1"/>
    <property type="molecule type" value="Genomic_DNA"/>
</dbReference>
<proteinExistence type="predicted"/>
<reference evidence="1 2" key="1">
    <citation type="submission" date="2024-03" db="EMBL/GenBank/DDBJ databases">
        <title>Adaptation during the transition from Ophiocordyceps entomopathogen to insect associate is accompanied by gene loss and intensified selection.</title>
        <authorList>
            <person name="Ward C.M."/>
            <person name="Onetto C.A."/>
            <person name="Borneman A.R."/>
        </authorList>
    </citation>
    <scope>NUCLEOTIDE SEQUENCE [LARGE SCALE GENOMIC DNA]</scope>
    <source>
        <strain evidence="1">AWRI1</strain>
        <tissue evidence="1">Single Adult Female</tissue>
    </source>
</reference>